<dbReference type="InterPro" id="IPR008979">
    <property type="entry name" value="Galactose-bd-like_sf"/>
</dbReference>
<evidence type="ECO:0000313" key="2">
    <source>
        <dbReference type="EMBL" id="QDV68961.1"/>
    </source>
</evidence>
<dbReference type="Pfam" id="PF00754">
    <property type="entry name" value="F5_F8_type_C"/>
    <property type="match status" value="1"/>
</dbReference>
<evidence type="ECO:0000313" key="3">
    <source>
        <dbReference type="Proteomes" id="UP000315082"/>
    </source>
</evidence>
<gene>
    <name evidence="2" type="ORF">Poly24_26740</name>
</gene>
<dbReference type="EMBL" id="CP036348">
    <property type="protein sequence ID" value="QDV68961.1"/>
    <property type="molecule type" value="Genomic_DNA"/>
</dbReference>
<dbReference type="Gene3D" id="2.60.120.260">
    <property type="entry name" value="Galactose-binding domain-like"/>
    <property type="match status" value="1"/>
</dbReference>
<dbReference type="Proteomes" id="UP000315082">
    <property type="component" value="Chromosome"/>
</dbReference>
<organism evidence="2 3">
    <name type="scientific">Rosistilla carotiformis</name>
    <dbReference type="NCBI Taxonomy" id="2528017"/>
    <lineage>
        <taxon>Bacteria</taxon>
        <taxon>Pseudomonadati</taxon>
        <taxon>Planctomycetota</taxon>
        <taxon>Planctomycetia</taxon>
        <taxon>Pirellulales</taxon>
        <taxon>Pirellulaceae</taxon>
        <taxon>Rosistilla</taxon>
    </lineage>
</organism>
<sequence>MEYSTTYSFTDFQPMLSVELAPHDQSIEFDLQPLVEARYLRITLIENYGGDAMECGRIEVIGKITETERDYPMDLTNFASSQNGGSVSTKPSAYDEYHWGALHLIDGSPGRSWSSPIGTTTETATIRLAAPTKVQFITVNPYSPSDSINWATRAAISVANSGGSFYDVGTIDLTAVGQEHVLRLNEAVDASLVRVELTSSQDASAVECSEVKVYGPTSPETEVQIDEVSLLDGN</sequence>
<dbReference type="InterPro" id="IPR000421">
    <property type="entry name" value="FA58C"/>
</dbReference>
<evidence type="ECO:0000259" key="1">
    <source>
        <dbReference type="PROSITE" id="PS50022"/>
    </source>
</evidence>
<dbReference type="RefSeq" id="WP_145095677.1">
    <property type="nucleotide sequence ID" value="NZ_CP036348.1"/>
</dbReference>
<protein>
    <submittedName>
        <fullName evidence="2">F5/8 type C domain protein</fullName>
    </submittedName>
</protein>
<dbReference type="AlphaFoldDB" id="A0A518JTS6"/>
<dbReference type="SUPFAM" id="SSF49785">
    <property type="entry name" value="Galactose-binding domain-like"/>
    <property type="match status" value="1"/>
</dbReference>
<dbReference type="PROSITE" id="PS50022">
    <property type="entry name" value="FA58C_3"/>
    <property type="match status" value="1"/>
</dbReference>
<keyword evidence="3" id="KW-1185">Reference proteome</keyword>
<reference evidence="2 3" key="1">
    <citation type="submission" date="2019-02" db="EMBL/GenBank/DDBJ databases">
        <title>Deep-cultivation of Planctomycetes and their phenomic and genomic characterization uncovers novel biology.</title>
        <authorList>
            <person name="Wiegand S."/>
            <person name="Jogler M."/>
            <person name="Boedeker C."/>
            <person name="Pinto D."/>
            <person name="Vollmers J."/>
            <person name="Rivas-Marin E."/>
            <person name="Kohn T."/>
            <person name="Peeters S.H."/>
            <person name="Heuer A."/>
            <person name="Rast P."/>
            <person name="Oberbeckmann S."/>
            <person name="Bunk B."/>
            <person name="Jeske O."/>
            <person name="Meyerdierks A."/>
            <person name="Storesund J.E."/>
            <person name="Kallscheuer N."/>
            <person name="Luecker S."/>
            <person name="Lage O.M."/>
            <person name="Pohl T."/>
            <person name="Merkel B.J."/>
            <person name="Hornburger P."/>
            <person name="Mueller R.-W."/>
            <person name="Bruemmer F."/>
            <person name="Labrenz M."/>
            <person name="Spormann A.M."/>
            <person name="Op den Camp H."/>
            <person name="Overmann J."/>
            <person name="Amann R."/>
            <person name="Jetten M.S.M."/>
            <person name="Mascher T."/>
            <person name="Medema M.H."/>
            <person name="Devos D.P."/>
            <person name="Kaster A.-K."/>
            <person name="Ovreas L."/>
            <person name="Rohde M."/>
            <person name="Galperin M.Y."/>
            <person name="Jogler C."/>
        </authorList>
    </citation>
    <scope>NUCLEOTIDE SEQUENCE [LARGE SCALE GENOMIC DNA]</scope>
    <source>
        <strain evidence="2 3">Poly24</strain>
    </source>
</reference>
<dbReference type="KEGG" id="rcf:Poly24_26740"/>
<name>A0A518JTS6_9BACT</name>
<feature type="domain" description="F5/8 type C" evidence="1">
    <location>
        <begin position="68"/>
        <end position="216"/>
    </location>
</feature>
<accession>A0A518JTS6</accession>
<proteinExistence type="predicted"/>